<sequence length="88" mass="9481">MGTLHLLQPQARHGGTEREGGKGKKDAANACKSDNTLGPWLRLGHRLQRSVNNECWQRPLEQRGGSARGEGEGKSTAPHGELAPMLVS</sequence>
<dbReference type="Proteomes" id="UP001283361">
    <property type="component" value="Unassembled WGS sequence"/>
</dbReference>
<evidence type="ECO:0000313" key="3">
    <source>
        <dbReference type="Proteomes" id="UP001283361"/>
    </source>
</evidence>
<protein>
    <submittedName>
        <fullName evidence="2">Uncharacterized protein</fullName>
    </submittedName>
</protein>
<comment type="caution">
    <text evidence="2">The sequence shown here is derived from an EMBL/GenBank/DDBJ whole genome shotgun (WGS) entry which is preliminary data.</text>
</comment>
<reference evidence="2" key="1">
    <citation type="journal article" date="2023" name="G3 (Bethesda)">
        <title>A reference genome for the long-term kleptoplast-retaining sea slug Elysia crispata morphotype clarki.</title>
        <authorList>
            <person name="Eastman K.E."/>
            <person name="Pendleton A.L."/>
            <person name="Shaikh M.A."/>
            <person name="Suttiyut T."/>
            <person name="Ogas R."/>
            <person name="Tomko P."/>
            <person name="Gavelis G."/>
            <person name="Widhalm J.R."/>
            <person name="Wisecaver J.H."/>
        </authorList>
    </citation>
    <scope>NUCLEOTIDE SEQUENCE</scope>
    <source>
        <strain evidence="2">ECLA1</strain>
    </source>
</reference>
<accession>A0AAE1DH27</accession>
<name>A0AAE1DH27_9GAST</name>
<dbReference type="AlphaFoldDB" id="A0AAE1DH27"/>
<evidence type="ECO:0000256" key="1">
    <source>
        <dbReference type="SAM" id="MobiDB-lite"/>
    </source>
</evidence>
<evidence type="ECO:0000313" key="2">
    <source>
        <dbReference type="EMBL" id="KAK3770311.1"/>
    </source>
</evidence>
<keyword evidence="3" id="KW-1185">Reference proteome</keyword>
<gene>
    <name evidence="2" type="ORF">RRG08_029966</name>
</gene>
<feature type="region of interest" description="Disordered" evidence="1">
    <location>
        <begin position="1"/>
        <end position="38"/>
    </location>
</feature>
<feature type="compositionally biased region" description="Basic and acidic residues" evidence="1">
    <location>
        <begin position="14"/>
        <end position="27"/>
    </location>
</feature>
<feature type="region of interest" description="Disordered" evidence="1">
    <location>
        <begin position="56"/>
        <end position="88"/>
    </location>
</feature>
<proteinExistence type="predicted"/>
<dbReference type="EMBL" id="JAWDGP010003856">
    <property type="protein sequence ID" value="KAK3770311.1"/>
    <property type="molecule type" value="Genomic_DNA"/>
</dbReference>
<organism evidence="2 3">
    <name type="scientific">Elysia crispata</name>
    <name type="common">lettuce slug</name>
    <dbReference type="NCBI Taxonomy" id="231223"/>
    <lineage>
        <taxon>Eukaryota</taxon>
        <taxon>Metazoa</taxon>
        <taxon>Spiralia</taxon>
        <taxon>Lophotrochozoa</taxon>
        <taxon>Mollusca</taxon>
        <taxon>Gastropoda</taxon>
        <taxon>Heterobranchia</taxon>
        <taxon>Euthyneura</taxon>
        <taxon>Panpulmonata</taxon>
        <taxon>Sacoglossa</taxon>
        <taxon>Placobranchoidea</taxon>
        <taxon>Plakobranchidae</taxon>
        <taxon>Elysia</taxon>
    </lineage>
</organism>